<dbReference type="STRING" id="1294263.JCM21531_4413"/>
<dbReference type="PANTHER" id="PTHR42767:SF1">
    <property type="entry name" value="ENDO-BETA-1,6-GALACTANASE-LIKE DOMAIN-CONTAINING PROTEIN"/>
    <property type="match status" value="1"/>
</dbReference>
<dbReference type="Proteomes" id="UP000019109">
    <property type="component" value="Unassembled WGS sequence"/>
</dbReference>
<dbReference type="InterPro" id="IPR039514">
    <property type="entry name" value="6GAL-like"/>
</dbReference>
<dbReference type="Gene3D" id="3.20.20.80">
    <property type="entry name" value="Glycosidases"/>
    <property type="match status" value="1"/>
</dbReference>
<evidence type="ECO:0000259" key="2">
    <source>
        <dbReference type="Pfam" id="PF14587"/>
    </source>
</evidence>
<evidence type="ECO:0000256" key="1">
    <source>
        <dbReference type="SAM" id="SignalP"/>
    </source>
</evidence>
<feature type="signal peptide" evidence="1">
    <location>
        <begin position="1"/>
        <end position="29"/>
    </location>
</feature>
<gene>
    <name evidence="3" type="ORF">JCM21531_4413</name>
</gene>
<keyword evidence="4" id="KW-1185">Reference proteome</keyword>
<name>W4VC53_9FIRM</name>
<comment type="caution">
    <text evidence="3">The sequence shown here is derived from an EMBL/GenBank/DDBJ whole genome shotgun (WGS) entry which is preliminary data.</text>
</comment>
<sequence length="130" mass="14558">MKNLKKFTLAIVFAFLTAVCFQYPRIASAATTVTIDPDATYQTIEGWGASLCWWGNQIGRWSADNRNKLIEKIVSPTDGLGYNIFRYNIGGGDNPGHNHMRLMRIFKDIRMQTVRGTGMLMPLKGPFLAG</sequence>
<protein>
    <submittedName>
        <fullName evidence="3">Alpha-L-arabinofuranosidase II</fullName>
    </submittedName>
</protein>
<keyword evidence="1" id="KW-0732">Signal</keyword>
<dbReference type="Pfam" id="PF14587">
    <property type="entry name" value="Glyco_hydr_30_2"/>
    <property type="match status" value="1"/>
</dbReference>
<evidence type="ECO:0000313" key="4">
    <source>
        <dbReference type="Proteomes" id="UP000019109"/>
    </source>
</evidence>
<accession>W4VC53</accession>
<dbReference type="InterPro" id="IPR039743">
    <property type="entry name" value="6GAL/EXGAL"/>
</dbReference>
<feature type="domain" description="Endo-beta-1,6-galactanase-like" evidence="2">
    <location>
        <begin position="32"/>
        <end position="93"/>
    </location>
</feature>
<proteinExistence type="predicted"/>
<dbReference type="SUPFAM" id="SSF51445">
    <property type="entry name" value="(Trans)glycosidases"/>
    <property type="match status" value="1"/>
</dbReference>
<dbReference type="EMBL" id="BAVR01000092">
    <property type="protein sequence ID" value="GAE90776.1"/>
    <property type="molecule type" value="Genomic_DNA"/>
</dbReference>
<feature type="chain" id="PRO_5004850423" evidence="1">
    <location>
        <begin position="30"/>
        <end position="130"/>
    </location>
</feature>
<dbReference type="PANTHER" id="PTHR42767">
    <property type="entry name" value="ENDO-BETA-1,6-GALACTANASE"/>
    <property type="match status" value="1"/>
</dbReference>
<dbReference type="InterPro" id="IPR017853">
    <property type="entry name" value="GH"/>
</dbReference>
<dbReference type="GO" id="GO:0004553">
    <property type="term" value="F:hydrolase activity, hydrolyzing O-glycosyl compounds"/>
    <property type="evidence" value="ECO:0007669"/>
    <property type="project" value="InterPro"/>
</dbReference>
<dbReference type="AlphaFoldDB" id="W4VC53"/>
<evidence type="ECO:0000313" key="3">
    <source>
        <dbReference type="EMBL" id="GAE90776.1"/>
    </source>
</evidence>
<reference evidence="3" key="1">
    <citation type="journal article" date="2014" name="Genome Announc.">
        <title>Draft Genome Sequence of Clostridium straminisolvens Strain JCM 21531T, Isolated from a Cellulose-Degrading Bacterial Community.</title>
        <authorList>
            <person name="Yuki M."/>
            <person name="Oshima K."/>
            <person name="Suda W."/>
            <person name="Sakamoto M."/>
            <person name="Kitamura K."/>
            <person name="Iida T."/>
            <person name="Hattori M."/>
            <person name="Ohkuma M."/>
        </authorList>
    </citation>
    <scope>NUCLEOTIDE SEQUENCE [LARGE SCALE GENOMIC DNA]</scope>
    <source>
        <strain evidence="3">JCM 21531</strain>
    </source>
</reference>
<organism evidence="3 4">
    <name type="scientific">Acetivibrio straminisolvens JCM 21531</name>
    <dbReference type="NCBI Taxonomy" id="1294263"/>
    <lineage>
        <taxon>Bacteria</taxon>
        <taxon>Bacillati</taxon>
        <taxon>Bacillota</taxon>
        <taxon>Clostridia</taxon>
        <taxon>Eubacteriales</taxon>
        <taxon>Oscillospiraceae</taxon>
        <taxon>Acetivibrio</taxon>
    </lineage>
</organism>